<sequence>MQNNLEKMLESMENRLGSSRNGDDRMNLEKRSKGSSVGGVGYVRTPSLAMP</sequence>
<evidence type="ECO:0000313" key="3">
    <source>
        <dbReference type="Proteomes" id="UP000247459"/>
    </source>
</evidence>
<accession>A0A2W0CES6</accession>
<dbReference type="AlphaFoldDB" id="A0A2W0CES6"/>
<reference evidence="2 3" key="1">
    <citation type="submission" date="2018-01" db="EMBL/GenBank/DDBJ databases">
        <title>Genome sequence of the PGP bacterium Paenibacillus illinoisensis E3.</title>
        <authorList>
            <person name="Rolli E."/>
            <person name="Marasco R."/>
            <person name="Bessem C."/>
            <person name="Michoud G."/>
            <person name="Gaiarsa S."/>
            <person name="Borin S."/>
            <person name="Daffonchio D."/>
        </authorList>
    </citation>
    <scope>NUCLEOTIDE SEQUENCE [LARGE SCALE GENOMIC DNA]</scope>
    <source>
        <strain evidence="2 3">E3</strain>
    </source>
</reference>
<dbReference type="EMBL" id="PRLG01000006">
    <property type="protein sequence ID" value="PYY30737.1"/>
    <property type="molecule type" value="Genomic_DNA"/>
</dbReference>
<gene>
    <name evidence="2" type="ORF">PIL02S_00826</name>
</gene>
<feature type="region of interest" description="Disordered" evidence="1">
    <location>
        <begin position="1"/>
        <end position="51"/>
    </location>
</feature>
<name>A0A2W0CES6_9BACL</name>
<organism evidence="2 3">
    <name type="scientific">Paenibacillus illinoisensis</name>
    <dbReference type="NCBI Taxonomy" id="59845"/>
    <lineage>
        <taxon>Bacteria</taxon>
        <taxon>Bacillati</taxon>
        <taxon>Bacillota</taxon>
        <taxon>Bacilli</taxon>
        <taxon>Bacillales</taxon>
        <taxon>Paenibacillaceae</taxon>
        <taxon>Paenibacillus</taxon>
    </lineage>
</organism>
<feature type="compositionally biased region" description="Basic and acidic residues" evidence="1">
    <location>
        <begin position="21"/>
        <end position="32"/>
    </location>
</feature>
<dbReference type="Proteomes" id="UP000247459">
    <property type="component" value="Unassembled WGS sequence"/>
</dbReference>
<comment type="caution">
    <text evidence="2">The sequence shown here is derived from an EMBL/GenBank/DDBJ whole genome shotgun (WGS) entry which is preliminary data.</text>
</comment>
<evidence type="ECO:0000313" key="2">
    <source>
        <dbReference type="EMBL" id="PYY30737.1"/>
    </source>
</evidence>
<protein>
    <submittedName>
        <fullName evidence="2">Uncharacterized protein</fullName>
    </submittedName>
</protein>
<proteinExistence type="predicted"/>
<evidence type="ECO:0000256" key="1">
    <source>
        <dbReference type="SAM" id="MobiDB-lite"/>
    </source>
</evidence>